<dbReference type="PANTHER" id="PTHR45663:SF21">
    <property type="entry name" value="THIOREDOXIN M3, CHLOROPLASTIC"/>
    <property type="match status" value="1"/>
</dbReference>
<dbReference type="InterPro" id="IPR017937">
    <property type="entry name" value="Thioredoxin_CS"/>
</dbReference>
<dbReference type="Proteomes" id="UP001152523">
    <property type="component" value="Unassembled WGS sequence"/>
</dbReference>
<dbReference type="Pfam" id="PF00085">
    <property type="entry name" value="Thioredoxin"/>
    <property type="match status" value="1"/>
</dbReference>
<organism evidence="7 8">
    <name type="scientific">Cuscuta epithymum</name>
    <dbReference type="NCBI Taxonomy" id="186058"/>
    <lineage>
        <taxon>Eukaryota</taxon>
        <taxon>Viridiplantae</taxon>
        <taxon>Streptophyta</taxon>
        <taxon>Embryophyta</taxon>
        <taxon>Tracheophyta</taxon>
        <taxon>Spermatophyta</taxon>
        <taxon>Magnoliopsida</taxon>
        <taxon>eudicotyledons</taxon>
        <taxon>Gunneridae</taxon>
        <taxon>Pentapetalae</taxon>
        <taxon>asterids</taxon>
        <taxon>lamiids</taxon>
        <taxon>Solanales</taxon>
        <taxon>Convolvulaceae</taxon>
        <taxon>Cuscuteae</taxon>
        <taxon>Cuscuta</taxon>
        <taxon>Cuscuta subgen. Cuscuta</taxon>
    </lineage>
</organism>
<dbReference type="InterPro" id="IPR013766">
    <property type="entry name" value="Thioredoxin_domain"/>
</dbReference>
<name>A0AAV0ERB3_9ASTE</name>
<dbReference type="InterPro" id="IPR036249">
    <property type="entry name" value="Thioredoxin-like_sf"/>
</dbReference>
<evidence type="ECO:0000256" key="4">
    <source>
        <dbReference type="ARBA" id="ARBA00023157"/>
    </source>
</evidence>
<comment type="caution">
    <text evidence="7">The sequence shown here is derived from an EMBL/GenBank/DDBJ whole genome shotgun (WGS) entry which is preliminary data.</text>
</comment>
<dbReference type="CDD" id="cd02947">
    <property type="entry name" value="TRX_family"/>
    <property type="match status" value="1"/>
</dbReference>
<evidence type="ECO:0000259" key="6">
    <source>
        <dbReference type="PROSITE" id="PS51352"/>
    </source>
</evidence>
<dbReference type="FunFam" id="3.40.30.10:FF:000001">
    <property type="entry name" value="Thioredoxin"/>
    <property type="match status" value="1"/>
</dbReference>
<evidence type="ECO:0000256" key="5">
    <source>
        <dbReference type="ARBA" id="ARBA00023284"/>
    </source>
</evidence>
<sequence length="241" mass="26801">MTAGGSDLSLKQKFHRELFFYSGVLTSECIVKRNLTVEIGNSGIRDLEAVNWCCNRAVSYNPVIIVEMASSCVTPASSPFQQTPLCHRSPRFPPFSFQQKVNLNIGPLPLKRRLKYLPAAHLRASCLRDSKAAIVTGKSWDKLVLASDTPVLVEFYASWCGPCQMVHRVVDEIAADYSGRIKCLVLHADKDVQIAENYDIKAVPVVLLFNNKGEKCDSVIGTMPKEFYVAAIERLLLNTAH</sequence>
<evidence type="ECO:0000256" key="2">
    <source>
        <dbReference type="ARBA" id="ARBA00022946"/>
    </source>
</evidence>
<proteinExistence type="predicted"/>
<dbReference type="Gene3D" id="3.40.30.10">
    <property type="entry name" value="Glutaredoxin"/>
    <property type="match status" value="1"/>
</dbReference>
<evidence type="ECO:0000313" key="7">
    <source>
        <dbReference type="EMBL" id="CAH9125794.1"/>
    </source>
</evidence>
<dbReference type="EMBL" id="CAMAPF010000938">
    <property type="protein sequence ID" value="CAH9125794.1"/>
    <property type="molecule type" value="Genomic_DNA"/>
</dbReference>
<dbReference type="SUPFAM" id="SSF52833">
    <property type="entry name" value="Thioredoxin-like"/>
    <property type="match status" value="1"/>
</dbReference>
<dbReference type="PROSITE" id="PS51352">
    <property type="entry name" value="THIOREDOXIN_2"/>
    <property type="match status" value="1"/>
</dbReference>
<gene>
    <name evidence="7" type="ORF">CEPIT_LOCUS27035</name>
</gene>
<evidence type="ECO:0000256" key="3">
    <source>
        <dbReference type="ARBA" id="ARBA00022982"/>
    </source>
</evidence>
<accession>A0AAV0ERB3</accession>
<evidence type="ECO:0000256" key="1">
    <source>
        <dbReference type="ARBA" id="ARBA00022448"/>
    </source>
</evidence>
<dbReference type="PROSITE" id="PS00194">
    <property type="entry name" value="THIOREDOXIN_1"/>
    <property type="match status" value="1"/>
</dbReference>
<keyword evidence="4" id="KW-1015">Disulfide bond</keyword>
<keyword evidence="8" id="KW-1185">Reference proteome</keyword>
<keyword evidence="5" id="KW-0676">Redox-active center</keyword>
<dbReference type="AlphaFoldDB" id="A0AAV0ERB3"/>
<dbReference type="GO" id="GO:0005737">
    <property type="term" value="C:cytoplasm"/>
    <property type="evidence" value="ECO:0007669"/>
    <property type="project" value="TreeGrafter"/>
</dbReference>
<protein>
    <recommendedName>
        <fullName evidence="6">Thioredoxin domain-containing protein</fullName>
    </recommendedName>
</protein>
<dbReference type="PANTHER" id="PTHR45663">
    <property type="entry name" value="GEO12009P1"/>
    <property type="match status" value="1"/>
</dbReference>
<reference evidence="7" key="1">
    <citation type="submission" date="2022-07" db="EMBL/GenBank/DDBJ databases">
        <authorList>
            <person name="Macas J."/>
            <person name="Novak P."/>
            <person name="Neumann P."/>
        </authorList>
    </citation>
    <scope>NUCLEOTIDE SEQUENCE</scope>
</reference>
<dbReference type="GO" id="GO:0015035">
    <property type="term" value="F:protein-disulfide reductase activity"/>
    <property type="evidence" value="ECO:0007669"/>
    <property type="project" value="TreeGrafter"/>
</dbReference>
<keyword evidence="1" id="KW-0813">Transport</keyword>
<keyword evidence="2" id="KW-0809">Transit peptide</keyword>
<keyword evidence="3" id="KW-0249">Electron transport</keyword>
<feature type="domain" description="Thioredoxin" evidence="6">
    <location>
        <begin position="86"/>
        <end position="237"/>
    </location>
</feature>
<evidence type="ECO:0000313" key="8">
    <source>
        <dbReference type="Proteomes" id="UP001152523"/>
    </source>
</evidence>